<feature type="compositionally biased region" description="Polar residues" evidence="2">
    <location>
        <begin position="15"/>
        <end position="25"/>
    </location>
</feature>
<reference evidence="3 4" key="1">
    <citation type="submission" date="2020-10" db="EMBL/GenBank/DDBJ databases">
        <title>Pygocentrus nattereri (red-bellied piranha) genome, fPygNat1, primary haplotype.</title>
        <authorList>
            <person name="Myers G."/>
            <person name="Meyer A."/>
            <person name="Karagic N."/>
            <person name="Pippel M."/>
            <person name="Winkler S."/>
            <person name="Tracey A."/>
            <person name="Wood J."/>
            <person name="Formenti G."/>
            <person name="Howe K."/>
            <person name="Fedrigo O."/>
            <person name="Jarvis E.D."/>
        </authorList>
    </citation>
    <scope>NUCLEOTIDE SEQUENCE [LARGE SCALE GENOMIC DNA]</scope>
</reference>
<comment type="function">
    <text evidence="1">Acts as a magnesium transporter.</text>
</comment>
<protein>
    <recommendedName>
        <fullName evidence="1">Solute carrier family 41 member</fullName>
    </recommendedName>
</protein>
<evidence type="ECO:0000256" key="2">
    <source>
        <dbReference type="SAM" id="MobiDB-lite"/>
    </source>
</evidence>
<sequence>MSDISSLWGGRSDRSSGVTQSVSSNIEKEHSESDPLLPNGRLWSSMASEIVPLQCEEQRAVDGPAMHNESVCATVLQSLVPFHLAVVQIFILVPALLGLKGNLEMMLALRLSTSHLCIMPLRFRLLCWASLLFWQLHGHLPQCCPFPTGIIMVGVIIVSKRAGINLDNIAIPIAASFGDLITLGSSNFFTFYTLPLYFYMVRVLFLCLTPVWVIISLRHPESRRLLYCSCKPIITAMVTSSLGGLILDRAMTDPNLMGVVLYIPIINGVGGNLVPLQSSHIATYLHFYCSLGELPEHTKGCYCLYGRDPDSFAIPYLTALRDLLGTALLALFLPTSSYH</sequence>
<name>A0A3B4CDH3_PYGNA</name>
<dbReference type="GeneTree" id="ENSGT00950000183042"/>
<feature type="transmembrane region" description="Helical" evidence="1">
    <location>
        <begin position="80"/>
        <end position="99"/>
    </location>
</feature>
<keyword evidence="1" id="KW-0813">Transport</keyword>
<dbReference type="AlphaFoldDB" id="A0A3B4CDH3"/>
<feature type="transmembrane region" description="Helical" evidence="1">
    <location>
        <begin position="196"/>
        <end position="217"/>
    </location>
</feature>
<keyword evidence="1" id="KW-0812">Transmembrane</keyword>
<keyword evidence="1" id="KW-1133">Transmembrane helix</keyword>
<keyword evidence="1" id="KW-0406">Ion transport</keyword>
<keyword evidence="1" id="KW-0460">Magnesium</keyword>
<dbReference type="SUPFAM" id="SSF161093">
    <property type="entry name" value="MgtE membrane domain-like"/>
    <property type="match status" value="2"/>
</dbReference>
<dbReference type="PANTHER" id="PTHR16228">
    <property type="entry name" value="DIVALENT CATION TRANSPORTER SOLUTE CARRIER FAMILY 41"/>
    <property type="match status" value="1"/>
</dbReference>
<dbReference type="GO" id="GO:0030001">
    <property type="term" value="P:metal ion transport"/>
    <property type="evidence" value="ECO:0007669"/>
    <property type="project" value="UniProtKB-UniRule"/>
</dbReference>
<evidence type="ECO:0000313" key="4">
    <source>
        <dbReference type="Proteomes" id="UP001501920"/>
    </source>
</evidence>
<dbReference type="GO" id="GO:0005886">
    <property type="term" value="C:plasma membrane"/>
    <property type="evidence" value="ECO:0007669"/>
    <property type="project" value="TreeGrafter"/>
</dbReference>
<dbReference type="InterPro" id="IPR036739">
    <property type="entry name" value="SLC41_membr_dom_sf"/>
</dbReference>
<dbReference type="Ensembl" id="ENSPNAT00000015698.2">
    <property type="protein sequence ID" value="ENSPNAP00000009355.1"/>
    <property type="gene ID" value="ENSPNAG00000014903.2"/>
</dbReference>
<dbReference type="GO" id="GO:0022890">
    <property type="term" value="F:inorganic cation transmembrane transporter activity"/>
    <property type="evidence" value="ECO:0007669"/>
    <property type="project" value="UniProtKB-UniRule"/>
</dbReference>
<dbReference type="PANTHER" id="PTHR16228:SF25">
    <property type="entry name" value="SOLUTE CARRIER FAMILY 41 MEMBER 2"/>
    <property type="match status" value="1"/>
</dbReference>
<dbReference type="Proteomes" id="UP001501920">
    <property type="component" value="Chromosome 11"/>
</dbReference>
<feature type="transmembrane region" description="Helical" evidence="1">
    <location>
        <begin position="224"/>
        <end position="247"/>
    </location>
</feature>
<dbReference type="GO" id="GO:0008324">
    <property type="term" value="F:monoatomic cation transmembrane transporter activity"/>
    <property type="evidence" value="ECO:0007669"/>
    <property type="project" value="UniProtKB-UniRule"/>
</dbReference>
<organism evidence="3 4">
    <name type="scientific">Pygocentrus nattereri</name>
    <name type="common">Red-bellied piranha</name>
    <dbReference type="NCBI Taxonomy" id="42514"/>
    <lineage>
        <taxon>Eukaryota</taxon>
        <taxon>Metazoa</taxon>
        <taxon>Chordata</taxon>
        <taxon>Craniata</taxon>
        <taxon>Vertebrata</taxon>
        <taxon>Euteleostomi</taxon>
        <taxon>Actinopterygii</taxon>
        <taxon>Neopterygii</taxon>
        <taxon>Teleostei</taxon>
        <taxon>Ostariophysi</taxon>
        <taxon>Characiformes</taxon>
        <taxon>Characoidei</taxon>
        <taxon>Pygocentrus</taxon>
    </lineage>
</organism>
<reference evidence="3" key="2">
    <citation type="submission" date="2025-08" db="UniProtKB">
        <authorList>
            <consortium name="Ensembl"/>
        </authorList>
    </citation>
    <scope>IDENTIFICATION</scope>
</reference>
<comment type="subcellular location">
    <subcellularLocation>
        <location evidence="1">Membrane</location>
        <topology evidence="1">Multi-pass membrane protein</topology>
    </subcellularLocation>
</comment>
<accession>A0A3B4CDH3</accession>
<feature type="region of interest" description="Disordered" evidence="2">
    <location>
        <begin position="1"/>
        <end position="38"/>
    </location>
</feature>
<evidence type="ECO:0000256" key="1">
    <source>
        <dbReference type="RuleBase" id="RU369007"/>
    </source>
</evidence>
<proteinExistence type="inferred from homology"/>
<feature type="transmembrane region" description="Helical" evidence="1">
    <location>
        <begin position="170"/>
        <end position="190"/>
    </location>
</feature>
<reference evidence="3" key="3">
    <citation type="submission" date="2025-09" db="UniProtKB">
        <authorList>
            <consortium name="Ensembl"/>
        </authorList>
    </citation>
    <scope>IDENTIFICATION</scope>
</reference>
<evidence type="ECO:0000313" key="3">
    <source>
        <dbReference type="Ensembl" id="ENSPNAP00000009355.1"/>
    </source>
</evidence>
<comment type="similarity">
    <text evidence="1">Belongs to the SLC41A transporter family.</text>
</comment>
<keyword evidence="4" id="KW-1185">Reference proteome</keyword>
<keyword evidence="1" id="KW-0472">Membrane</keyword>
<comment type="caution">
    <text evidence="1">Lacks conserved residue(s) required for the propagation of feature annotation.</text>
</comment>
<feature type="transmembrane region" description="Helical" evidence="1">
    <location>
        <begin position="139"/>
        <end position="158"/>
    </location>
</feature>
<dbReference type="InterPro" id="IPR045349">
    <property type="entry name" value="SLC41A1-3"/>
</dbReference>